<organism evidence="3 4">
    <name type="scientific">Cladophialophora carrionii</name>
    <dbReference type="NCBI Taxonomy" id="86049"/>
    <lineage>
        <taxon>Eukaryota</taxon>
        <taxon>Fungi</taxon>
        <taxon>Dikarya</taxon>
        <taxon>Ascomycota</taxon>
        <taxon>Pezizomycotina</taxon>
        <taxon>Eurotiomycetes</taxon>
        <taxon>Chaetothyriomycetidae</taxon>
        <taxon>Chaetothyriales</taxon>
        <taxon>Herpotrichiellaceae</taxon>
        <taxon>Cladophialophora</taxon>
    </lineage>
</organism>
<dbReference type="Gene3D" id="2.60.120.200">
    <property type="match status" value="1"/>
</dbReference>
<dbReference type="EMBL" id="LGRB01000004">
    <property type="protein sequence ID" value="OCT54530.1"/>
    <property type="molecule type" value="Genomic_DNA"/>
</dbReference>
<evidence type="ECO:0000313" key="4">
    <source>
        <dbReference type="Proteomes" id="UP000094526"/>
    </source>
</evidence>
<protein>
    <submittedName>
        <fullName evidence="3">Polysaccharide lyase family 7 protein</fullName>
    </submittedName>
</protein>
<dbReference type="Proteomes" id="UP000094526">
    <property type="component" value="Unassembled WGS sequence"/>
</dbReference>
<accession>A0A1C1D1I6</accession>
<dbReference type="GO" id="GO:0016829">
    <property type="term" value="F:lyase activity"/>
    <property type="evidence" value="ECO:0007669"/>
    <property type="project" value="UniProtKB-KW"/>
</dbReference>
<evidence type="ECO:0000259" key="2">
    <source>
        <dbReference type="Pfam" id="PF08787"/>
    </source>
</evidence>
<comment type="caution">
    <text evidence="3">The sequence shown here is derived from an EMBL/GenBank/DDBJ whole genome shotgun (WGS) entry which is preliminary data.</text>
</comment>
<dbReference type="VEuPathDB" id="FungiDB:G647_10125"/>
<feature type="chain" id="PRO_5008651202" evidence="1">
    <location>
        <begin position="22"/>
        <end position="256"/>
    </location>
</feature>
<keyword evidence="3" id="KW-0456">Lyase</keyword>
<dbReference type="Pfam" id="PF08787">
    <property type="entry name" value="Alginate_lyase2"/>
    <property type="match status" value="1"/>
</dbReference>
<dbReference type="PROSITE" id="PS51257">
    <property type="entry name" value="PROKAR_LIPOPROTEIN"/>
    <property type="match status" value="1"/>
</dbReference>
<dbReference type="eggNOG" id="ENOG502QVMP">
    <property type="taxonomic scope" value="Eukaryota"/>
</dbReference>
<proteinExistence type="predicted"/>
<dbReference type="InterPro" id="IPR013320">
    <property type="entry name" value="ConA-like_dom_sf"/>
</dbReference>
<keyword evidence="4" id="KW-1185">Reference proteome</keyword>
<evidence type="ECO:0000256" key="1">
    <source>
        <dbReference type="SAM" id="SignalP"/>
    </source>
</evidence>
<dbReference type="AlphaFoldDB" id="A0A1C1D1I6"/>
<feature type="domain" description="Alginate lyase 2" evidence="2">
    <location>
        <begin position="32"/>
        <end position="256"/>
    </location>
</feature>
<evidence type="ECO:0000313" key="3">
    <source>
        <dbReference type="EMBL" id="OCT54530.1"/>
    </source>
</evidence>
<gene>
    <name evidence="3" type="ORF">CLCR_00931</name>
</gene>
<name>A0A1C1D1I6_9EURO</name>
<reference evidence="4" key="1">
    <citation type="submission" date="2015-07" db="EMBL/GenBank/DDBJ databases">
        <authorList>
            <person name="Teixeira M.M."/>
            <person name="Souza R.C."/>
            <person name="Almeida L.G."/>
            <person name="Vicente V.A."/>
            <person name="de Hoog S."/>
            <person name="Bocca A.L."/>
            <person name="de Almeida S.R."/>
            <person name="Vasconcelos A.T."/>
            <person name="Felipe M.S."/>
        </authorList>
    </citation>
    <scope>NUCLEOTIDE SEQUENCE [LARGE SCALE GENOMIC DNA]</scope>
    <source>
        <strain evidence="4">KSF</strain>
    </source>
</reference>
<dbReference type="OrthoDB" id="77013at2759"/>
<dbReference type="VEuPathDB" id="FungiDB:CLCR_00931"/>
<feature type="signal peptide" evidence="1">
    <location>
        <begin position="1"/>
        <end position="21"/>
    </location>
</feature>
<dbReference type="SUPFAM" id="SSF49899">
    <property type="entry name" value="Concanavalin A-like lectins/glucanases"/>
    <property type="match status" value="1"/>
</dbReference>
<keyword evidence="1" id="KW-0732">Signal</keyword>
<dbReference type="InterPro" id="IPR014895">
    <property type="entry name" value="Alginate_lyase_2"/>
</dbReference>
<sequence>MPTFSRACSILILGFSCLAGAQNPSCAPGGNFNLKPWMLQLPIGSTGNPTTISSSQLQGCSGYQDNGHHYFFTESGDGALVMKVPGSPASSGCVTTAHSTHCRTELREANPSTGGAASWQPSSSRNRLAVTLAVTVPDNSGHGTVIGQIHIDDSVSVKPVCELYYNKAGDVVMGVEQTTDGGNSIFTSIGNIPVGQTFSYEIRYESNVLSVSLNGGAPRELDTYELNSPPSYFKVGNYNQGDSPSDVHFFSIDVQH</sequence>